<dbReference type="EMBL" id="CAJVQB010003530">
    <property type="protein sequence ID" value="CAG8610762.1"/>
    <property type="molecule type" value="Genomic_DNA"/>
</dbReference>
<feature type="region of interest" description="Disordered" evidence="2">
    <location>
        <begin position="110"/>
        <end position="165"/>
    </location>
</feature>
<evidence type="ECO:0000313" key="4">
    <source>
        <dbReference type="Proteomes" id="UP000789901"/>
    </source>
</evidence>
<keyword evidence="1" id="KW-0175">Coiled coil</keyword>
<feature type="coiled-coil region" evidence="1">
    <location>
        <begin position="256"/>
        <end position="300"/>
    </location>
</feature>
<organism evidence="3 4">
    <name type="scientific">Gigaspora margarita</name>
    <dbReference type="NCBI Taxonomy" id="4874"/>
    <lineage>
        <taxon>Eukaryota</taxon>
        <taxon>Fungi</taxon>
        <taxon>Fungi incertae sedis</taxon>
        <taxon>Mucoromycota</taxon>
        <taxon>Glomeromycotina</taxon>
        <taxon>Glomeromycetes</taxon>
        <taxon>Diversisporales</taxon>
        <taxon>Gigasporaceae</taxon>
        <taxon>Gigaspora</taxon>
    </lineage>
</organism>
<keyword evidence="4" id="KW-1185">Reference proteome</keyword>
<name>A0ABN7UJ97_GIGMA</name>
<sequence>MVIKKENKLLLLELLQRELDENRIDLRGLGADTPGSSFRNFRPYCDSLDFLKRWENLIDEEAKKLDQEKKKTIKRIEEKAQKINYKDRFGGDYEFSKHAIMLLRNNQEKIKKQEEKRTKQEQQKEQAEETKRKVQEEETRQKEQEFKKKVGEEQRQEPKSNEELNELKNKFHEIYQKDKKYNRTELMRLFHILGEIEKINSLDNDFQTAKTELQTIQDKIMPLQSKISMINLRGETTKEKLEEKYLLETINNKLKSLDLEEEIKQLKNQNSNKTQTPQQQAEIQKKIEEKEKELGRIDNKQFQVSSQILSKFQSIPNFNTKEKIEALINPVKDNPEFLQEIKNKYQNKDLNALLVDKSPEEIIIAIK</sequence>
<evidence type="ECO:0000256" key="1">
    <source>
        <dbReference type="SAM" id="Coils"/>
    </source>
</evidence>
<feature type="non-terminal residue" evidence="3">
    <location>
        <position position="367"/>
    </location>
</feature>
<accession>A0ABN7UJ97</accession>
<gene>
    <name evidence="3" type="ORF">GMARGA_LOCUS7344</name>
</gene>
<protein>
    <submittedName>
        <fullName evidence="3">37896_t:CDS:1</fullName>
    </submittedName>
</protein>
<evidence type="ECO:0000313" key="3">
    <source>
        <dbReference type="EMBL" id="CAG8610762.1"/>
    </source>
</evidence>
<comment type="caution">
    <text evidence="3">The sequence shown here is derived from an EMBL/GenBank/DDBJ whole genome shotgun (WGS) entry which is preliminary data.</text>
</comment>
<dbReference type="Proteomes" id="UP000789901">
    <property type="component" value="Unassembled WGS sequence"/>
</dbReference>
<proteinExistence type="predicted"/>
<reference evidence="3 4" key="1">
    <citation type="submission" date="2021-06" db="EMBL/GenBank/DDBJ databases">
        <authorList>
            <person name="Kallberg Y."/>
            <person name="Tangrot J."/>
            <person name="Rosling A."/>
        </authorList>
    </citation>
    <scope>NUCLEOTIDE SEQUENCE [LARGE SCALE GENOMIC DNA]</scope>
    <source>
        <strain evidence="3 4">120-4 pot B 10/14</strain>
    </source>
</reference>
<evidence type="ECO:0000256" key="2">
    <source>
        <dbReference type="SAM" id="MobiDB-lite"/>
    </source>
</evidence>